<keyword evidence="2" id="KW-0238">DNA-binding</keyword>
<dbReference type="PRINTS" id="PR00032">
    <property type="entry name" value="HTHARAC"/>
</dbReference>
<dbReference type="InterPro" id="IPR009057">
    <property type="entry name" value="Homeodomain-like_sf"/>
</dbReference>
<dbReference type="InterPro" id="IPR020449">
    <property type="entry name" value="Tscrpt_reg_AraC-type_HTH"/>
</dbReference>
<evidence type="ECO:0000313" key="5">
    <source>
        <dbReference type="EMBL" id="CAA0106955.1"/>
    </source>
</evidence>
<evidence type="ECO:0000256" key="2">
    <source>
        <dbReference type="ARBA" id="ARBA00023125"/>
    </source>
</evidence>
<evidence type="ECO:0000259" key="4">
    <source>
        <dbReference type="PROSITE" id="PS01124"/>
    </source>
</evidence>
<evidence type="ECO:0000313" key="6">
    <source>
        <dbReference type="EMBL" id="CAA0107075.1"/>
    </source>
</evidence>
<reference evidence="7 8" key="1">
    <citation type="submission" date="2019-11" db="EMBL/GenBank/DDBJ databases">
        <authorList>
            <person name="Holert J."/>
        </authorList>
    </citation>
    <scope>NUCLEOTIDE SEQUENCE [LARGE SCALE GENOMIC DNA]</scope>
    <source>
        <strain evidence="5">BC3_2A</strain>
        <strain evidence="6">SB11_1A</strain>
    </source>
</reference>
<sequence length="48" mass="5605">MLADITHGRRKIIDIVLSIGFNDCANFSRTFKERYGLSPRDYRFLNPS</sequence>
<dbReference type="EMBL" id="CACSIK010000002">
    <property type="protein sequence ID" value="CAA0107075.1"/>
    <property type="molecule type" value="Genomic_DNA"/>
</dbReference>
<proteinExistence type="predicted"/>
<evidence type="ECO:0000256" key="3">
    <source>
        <dbReference type="ARBA" id="ARBA00023163"/>
    </source>
</evidence>
<evidence type="ECO:0000313" key="7">
    <source>
        <dbReference type="Proteomes" id="UP000435877"/>
    </source>
</evidence>
<dbReference type="EMBL" id="CACSIM010000003">
    <property type="protein sequence ID" value="CAA0106955.1"/>
    <property type="molecule type" value="Genomic_DNA"/>
</dbReference>
<dbReference type="Gene3D" id="1.10.10.60">
    <property type="entry name" value="Homeodomain-like"/>
    <property type="match status" value="1"/>
</dbReference>
<keyword evidence="1" id="KW-0805">Transcription regulation</keyword>
<dbReference type="PROSITE" id="PS01124">
    <property type="entry name" value="HTH_ARAC_FAMILY_2"/>
    <property type="match status" value="1"/>
</dbReference>
<dbReference type="SUPFAM" id="SSF46689">
    <property type="entry name" value="Homeodomain-like"/>
    <property type="match status" value="1"/>
</dbReference>
<protein>
    <submittedName>
        <fullName evidence="6">HTH-type transcriptional activator RhaS</fullName>
    </submittedName>
</protein>
<keyword evidence="3" id="KW-0804">Transcription</keyword>
<evidence type="ECO:0000256" key="1">
    <source>
        <dbReference type="ARBA" id="ARBA00023015"/>
    </source>
</evidence>
<feature type="domain" description="HTH araC/xylS-type" evidence="4">
    <location>
        <begin position="1"/>
        <end position="45"/>
    </location>
</feature>
<dbReference type="GO" id="GO:0043565">
    <property type="term" value="F:sequence-specific DNA binding"/>
    <property type="evidence" value="ECO:0007669"/>
    <property type="project" value="InterPro"/>
</dbReference>
<dbReference type="InterPro" id="IPR018060">
    <property type="entry name" value="HTH_AraC"/>
</dbReference>
<dbReference type="GO" id="GO:0003700">
    <property type="term" value="F:DNA-binding transcription factor activity"/>
    <property type="evidence" value="ECO:0007669"/>
    <property type="project" value="InterPro"/>
</dbReference>
<dbReference type="Proteomes" id="UP000435877">
    <property type="component" value="Unassembled WGS sequence"/>
</dbReference>
<dbReference type="AlphaFoldDB" id="A0A5S9PS30"/>
<organism evidence="6 7">
    <name type="scientific">Zhongshania aliphaticivorans</name>
    <dbReference type="NCBI Taxonomy" id="1470434"/>
    <lineage>
        <taxon>Bacteria</taxon>
        <taxon>Pseudomonadati</taxon>
        <taxon>Pseudomonadota</taxon>
        <taxon>Gammaproteobacteria</taxon>
        <taxon>Cellvibrionales</taxon>
        <taxon>Spongiibacteraceae</taxon>
        <taxon>Zhongshania</taxon>
    </lineage>
</organism>
<evidence type="ECO:0000313" key="8">
    <source>
        <dbReference type="Proteomes" id="UP000439591"/>
    </source>
</evidence>
<dbReference type="Pfam" id="PF12833">
    <property type="entry name" value="HTH_18"/>
    <property type="match status" value="1"/>
</dbReference>
<accession>A0A5S9PS30</accession>
<dbReference type="Proteomes" id="UP000439591">
    <property type="component" value="Unassembled WGS sequence"/>
</dbReference>
<name>A0A5S9PS30_9GAMM</name>
<keyword evidence="7" id="KW-1185">Reference proteome</keyword>
<gene>
    <name evidence="6" type="primary">rhaS_2</name>
    <name evidence="6" type="ORF">IHBHHGIJ_03024</name>
    <name evidence="5" type="ORF">KFEGEMFD_02397</name>
</gene>